<keyword evidence="1" id="KW-0808">Transferase</keyword>
<evidence type="ECO:0000256" key="1">
    <source>
        <dbReference type="ARBA" id="ARBA00022679"/>
    </source>
</evidence>
<name>A0A1M6LMZ0_9CLOT</name>
<dbReference type="Proteomes" id="UP000184310">
    <property type="component" value="Unassembled WGS sequence"/>
</dbReference>
<dbReference type="OrthoDB" id="1922035at2"/>
<sequence length="104" mass="12044">MKKILMICRKTGQATMFQKAAVEYVNVNNVAIEWLFADENQYNQTVEENNVDYVLLSPEMVLFESKIKESLTSKGIEFFNVKPADFGLRRIENILKVLKPVLEK</sequence>
<organism evidence="2 3">
    <name type="scientific">Clostridium cavendishii DSM 21758</name>
    <dbReference type="NCBI Taxonomy" id="1121302"/>
    <lineage>
        <taxon>Bacteria</taxon>
        <taxon>Bacillati</taxon>
        <taxon>Bacillota</taxon>
        <taxon>Clostridia</taxon>
        <taxon>Eubacteriales</taxon>
        <taxon>Clostridiaceae</taxon>
        <taxon>Clostridium</taxon>
    </lineage>
</organism>
<dbReference type="GO" id="GO:0008982">
    <property type="term" value="F:protein-N(PI)-phosphohistidine-sugar phosphotransferase activity"/>
    <property type="evidence" value="ECO:0007669"/>
    <property type="project" value="InterPro"/>
</dbReference>
<dbReference type="Gene3D" id="3.40.50.2300">
    <property type="match status" value="1"/>
</dbReference>
<proteinExistence type="predicted"/>
<dbReference type="AlphaFoldDB" id="A0A1M6LMZ0"/>
<protein>
    <submittedName>
        <fullName evidence="2">PTS system, cellobiose-specific IIB component</fullName>
    </submittedName>
</protein>
<accession>A0A1M6LMZ0</accession>
<dbReference type="SUPFAM" id="SSF52794">
    <property type="entry name" value="PTS system IIB component-like"/>
    <property type="match status" value="1"/>
</dbReference>
<dbReference type="RefSeq" id="WP_072987815.1">
    <property type="nucleotide sequence ID" value="NZ_FQZB01000010.1"/>
</dbReference>
<gene>
    <name evidence="2" type="ORF">SAMN02745163_02436</name>
</gene>
<dbReference type="InterPro" id="IPR036095">
    <property type="entry name" value="PTS_EIIB-like_sf"/>
</dbReference>
<keyword evidence="3" id="KW-1185">Reference proteome</keyword>
<evidence type="ECO:0000313" key="3">
    <source>
        <dbReference type="Proteomes" id="UP000184310"/>
    </source>
</evidence>
<dbReference type="GO" id="GO:0009401">
    <property type="term" value="P:phosphoenolpyruvate-dependent sugar phosphotransferase system"/>
    <property type="evidence" value="ECO:0007669"/>
    <property type="project" value="InterPro"/>
</dbReference>
<dbReference type="EMBL" id="FQZB01000010">
    <property type="protein sequence ID" value="SHJ72588.1"/>
    <property type="molecule type" value="Genomic_DNA"/>
</dbReference>
<reference evidence="2 3" key="1">
    <citation type="submission" date="2016-11" db="EMBL/GenBank/DDBJ databases">
        <authorList>
            <person name="Jaros S."/>
            <person name="Januszkiewicz K."/>
            <person name="Wedrychowicz H."/>
        </authorList>
    </citation>
    <scope>NUCLEOTIDE SEQUENCE [LARGE SCALE GENOMIC DNA]</scope>
    <source>
        <strain evidence="2 3">DSM 21758</strain>
    </source>
</reference>
<evidence type="ECO:0000313" key="2">
    <source>
        <dbReference type="EMBL" id="SHJ72588.1"/>
    </source>
</evidence>